<dbReference type="RefSeq" id="WP_208089624.1">
    <property type="nucleotide sequence ID" value="NZ_CP086136.1"/>
</dbReference>
<dbReference type="EMBL" id="CP086136">
    <property type="protein sequence ID" value="UEM17863.1"/>
    <property type="molecule type" value="Genomic_DNA"/>
</dbReference>
<accession>A0A939S284</accession>
<gene>
    <name evidence="2" type="ORF">J4G43_038170</name>
    <name evidence="1" type="ORF">J4G43_40080</name>
</gene>
<sequence length="100" mass="11235">MSLKDGSTMTEPCPKTSSRIPKRSVEVLSYLWATRSASKAKGELRQRELFPRALSLLIRDLATEPKKRDLFTKLAEHLTILADEVERAIAAAGPDLKRKE</sequence>
<evidence type="ECO:0000313" key="2">
    <source>
        <dbReference type="EMBL" id="UEM17863.1"/>
    </source>
</evidence>
<name>A0A939S284_9BRAD</name>
<dbReference type="EMBL" id="JAGEMI010000001">
    <property type="protein sequence ID" value="MBO1866872.1"/>
    <property type="molecule type" value="Genomic_DNA"/>
</dbReference>
<dbReference type="Proteomes" id="UP000664702">
    <property type="component" value="Chromosome"/>
</dbReference>
<organism evidence="1">
    <name type="scientific">Bradyrhizobium barranii subsp. barranii</name>
    <dbReference type="NCBI Taxonomy" id="2823807"/>
    <lineage>
        <taxon>Bacteria</taxon>
        <taxon>Pseudomonadati</taxon>
        <taxon>Pseudomonadota</taxon>
        <taxon>Alphaproteobacteria</taxon>
        <taxon>Hyphomicrobiales</taxon>
        <taxon>Nitrobacteraceae</taxon>
        <taxon>Bradyrhizobium</taxon>
        <taxon>Bradyrhizobium barranii</taxon>
    </lineage>
</organism>
<reference evidence="2 3" key="2">
    <citation type="journal article" date="2022" name="Int. J. Syst. Evol. Microbiol.">
        <title>Strains of Bradyrhizobium barranii sp. nov. associated with legumes native to Canada are symbionts of soybeans and belong to different subspecies (subsp. barranii subsp. nov. and subsp. apii subsp. nov.) and symbiovars (sv. glycinearum and sv. septentrionale).</title>
        <authorList>
            <person name="Bromfield E.S.P."/>
            <person name="Cloutier S."/>
            <person name="Wasai-Hara S."/>
            <person name="Minamisawa K."/>
        </authorList>
    </citation>
    <scope>NUCLEOTIDE SEQUENCE [LARGE SCALE GENOMIC DNA]</scope>
    <source>
        <strain evidence="2 3">144S4</strain>
    </source>
</reference>
<proteinExistence type="predicted"/>
<evidence type="ECO:0000313" key="3">
    <source>
        <dbReference type="Proteomes" id="UP000664702"/>
    </source>
</evidence>
<evidence type="ECO:0000313" key="1">
    <source>
        <dbReference type="EMBL" id="MBO1866872.1"/>
    </source>
</evidence>
<dbReference type="KEGG" id="bban:J4G43_038170"/>
<protein>
    <submittedName>
        <fullName evidence="1">Uncharacterized protein</fullName>
    </submittedName>
</protein>
<dbReference type="AlphaFoldDB" id="A0A939S284"/>
<reference evidence="1" key="1">
    <citation type="submission" date="2021-03" db="EMBL/GenBank/DDBJ databases">
        <title>Whole Genome Sequence of Bradyrhizobium sp. Strain 144S4.</title>
        <authorList>
            <person name="Bromfield E.S.P."/>
            <person name="Cloutier S."/>
        </authorList>
    </citation>
    <scope>NUCLEOTIDE SEQUENCE [LARGE SCALE GENOMIC DNA]</scope>
    <source>
        <strain evidence="1">144S4</strain>
    </source>
</reference>